<dbReference type="GO" id="GO:0005739">
    <property type="term" value="C:mitochondrion"/>
    <property type="evidence" value="ECO:0007669"/>
    <property type="project" value="TreeGrafter"/>
</dbReference>
<dbReference type="InterPro" id="IPR002698">
    <property type="entry name" value="FTHF_cligase"/>
</dbReference>
<dbReference type="OrthoDB" id="2015992at2759"/>
<dbReference type="PIRSF" id="PIRSF006806">
    <property type="entry name" value="FTHF_cligase"/>
    <property type="match status" value="1"/>
</dbReference>
<feature type="binding site" evidence="6">
    <location>
        <position position="53"/>
    </location>
    <ligand>
        <name>substrate</name>
    </ligand>
</feature>
<evidence type="ECO:0000313" key="9">
    <source>
        <dbReference type="Proteomes" id="UP000837801"/>
    </source>
</evidence>
<dbReference type="GO" id="GO:0005524">
    <property type="term" value="F:ATP binding"/>
    <property type="evidence" value="ECO:0007669"/>
    <property type="project" value="UniProtKB-KW"/>
</dbReference>
<evidence type="ECO:0000256" key="1">
    <source>
        <dbReference type="ARBA" id="ARBA00010638"/>
    </source>
</evidence>
<reference evidence="8" key="1">
    <citation type="submission" date="2022-03" db="EMBL/GenBank/DDBJ databases">
        <authorList>
            <person name="Legras J.-L."/>
            <person name="Devillers H."/>
            <person name="Grondin C."/>
        </authorList>
    </citation>
    <scope>NUCLEOTIDE SEQUENCE</scope>
    <source>
        <strain evidence="8">CLIB 1423</strain>
    </source>
</reference>
<dbReference type="Proteomes" id="UP000837801">
    <property type="component" value="Unassembled WGS sequence"/>
</dbReference>
<dbReference type="Pfam" id="PF01812">
    <property type="entry name" value="5-FTHF_cyc-lig"/>
    <property type="match status" value="1"/>
</dbReference>
<dbReference type="GO" id="GO:0030272">
    <property type="term" value="F:5-formyltetrahydrofolate cyclo-ligase activity"/>
    <property type="evidence" value="ECO:0007669"/>
    <property type="project" value="UniProtKB-EC"/>
</dbReference>
<dbReference type="InterPro" id="IPR037171">
    <property type="entry name" value="NagB/RpiA_transferase-like"/>
</dbReference>
<evidence type="ECO:0000256" key="6">
    <source>
        <dbReference type="PIRSR" id="PIRSR006806-1"/>
    </source>
</evidence>
<keyword evidence="7" id="KW-0460">Magnesium</keyword>
<dbReference type="GO" id="GO:0046872">
    <property type="term" value="F:metal ion binding"/>
    <property type="evidence" value="ECO:0007669"/>
    <property type="project" value="UniProtKB-KW"/>
</dbReference>
<dbReference type="InterPro" id="IPR024185">
    <property type="entry name" value="FTHF_cligase-like_sf"/>
</dbReference>
<evidence type="ECO:0000256" key="7">
    <source>
        <dbReference type="RuleBase" id="RU361279"/>
    </source>
</evidence>
<sequence>MEIAIAKRELRKLVKKKLLSLSNSELRSQSLSICEALSNIPEFQNARSVALYMSMPKMEARTLPIIEKCFKRNKKLYLPRCLYHAADGRMSNHLQMLEIPSFEEISQLQPQGKYNLLEPTTGNDLLESKDGLDVIIVPGVAFTTDKKRLGHGAGFYDEFLSTYQTKFGKPPYIIGIGLTQQLVDHIPTEAHDWSLDCIVLGEDVYK</sequence>
<dbReference type="AlphaFoldDB" id="A0A9P0QNZ6"/>
<comment type="catalytic activity">
    <reaction evidence="4 7">
        <text>(6S)-5-formyl-5,6,7,8-tetrahydrofolate + ATP = (6R)-5,10-methenyltetrahydrofolate + ADP + phosphate</text>
        <dbReference type="Rhea" id="RHEA:10488"/>
        <dbReference type="ChEBI" id="CHEBI:30616"/>
        <dbReference type="ChEBI" id="CHEBI:43474"/>
        <dbReference type="ChEBI" id="CHEBI:57455"/>
        <dbReference type="ChEBI" id="CHEBI:57457"/>
        <dbReference type="ChEBI" id="CHEBI:456216"/>
        <dbReference type="EC" id="6.3.3.2"/>
    </reaction>
</comment>
<dbReference type="EC" id="6.3.3.2" evidence="5 7"/>
<feature type="binding site" evidence="6">
    <location>
        <begin position="148"/>
        <end position="156"/>
    </location>
    <ligand>
        <name>ATP</name>
        <dbReference type="ChEBI" id="CHEBI:30616"/>
    </ligand>
</feature>
<keyword evidence="7" id="KW-0479">Metal-binding</keyword>
<evidence type="ECO:0000313" key="8">
    <source>
        <dbReference type="EMBL" id="CAH2352739.1"/>
    </source>
</evidence>
<comment type="cofactor">
    <cofactor evidence="7">
        <name>Mg(2+)</name>
        <dbReference type="ChEBI" id="CHEBI:18420"/>
    </cofactor>
</comment>
<keyword evidence="2 6" id="KW-0547">Nucleotide-binding</keyword>
<dbReference type="PANTHER" id="PTHR23407">
    <property type="entry name" value="ATPASE INHIBITOR/5-FORMYLTETRAHYDROFOLATE CYCLO-LIGASE"/>
    <property type="match status" value="1"/>
</dbReference>
<evidence type="ECO:0000256" key="3">
    <source>
        <dbReference type="ARBA" id="ARBA00022840"/>
    </source>
</evidence>
<keyword evidence="9" id="KW-1185">Reference proteome</keyword>
<dbReference type="GO" id="GO:0035999">
    <property type="term" value="P:tetrahydrofolate interconversion"/>
    <property type="evidence" value="ECO:0007669"/>
    <property type="project" value="TreeGrafter"/>
</dbReference>
<evidence type="ECO:0000256" key="4">
    <source>
        <dbReference type="ARBA" id="ARBA00036539"/>
    </source>
</evidence>
<gene>
    <name evidence="8" type="ORF">CLIB1423_07S06502</name>
</gene>
<dbReference type="PANTHER" id="PTHR23407:SF1">
    <property type="entry name" value="5-FORMYLTETRAHYDROFOLATE CYCLO-LIGASE"/>
    <property type="match status" value="1"/>
</dbReference>
<dbReference type="SUPFAM" id="SSF100950">
    <property type="entry name" value="NagB/RpiA/CoA transferase-like"/>
    <property type="match status" value="1"/>
</dbReference>
<accession>A0A9P0QNZ6</accession>
<feature type="binding site" evidence="6">
    <location>
        <position position="59"/>
    </location>
    <ligand>
        <name>substrate</name>
    </ligand>
</feature>
<protein>
    <recommendedName>
        <fullName evidence="5 7">5-formyltetrahydrofolate cyclo-ligase</fullName>
        <ecNumber evidence="5 7">6.3.3.2</ecNumber>
    </recommendedName>
</protein>
<organism evidence="8 9">
    <name type="scientific">[Candida] railenensis</name>
    <dbReference type="NCBI Taxonomy" id="45579"/>
    <lineage>
        <taxon>Eukaryota</taxon>
        <taxon>Fungi</taxon>
        <taxon>Dikarya</taxon>
        <taxon>Ascomycota</taxon>
        <taxon>Saccharomycotina</taxon>
        <taxon>Pichiomycetes</taxon>
        <taxon>Debaryomycetaceae</taxon>
        <taxon>Kurtzmaniella</taxon>
    </lineage>
</organism>
<dbReference type="NCBIfam" id="TIGR02727">
    <property type="entry name" value="MTHFS_bact"/>
    <property type="match status" value="1"/>
</dbReference>
<evidence type="ECO:0000256" key="2">
    <source>
        <dbReference type="ARBA" id="ARBA00022741"/>
    </source>
</evidence>
<proteinExistence type="inferred from homology"/>
<name>A0A9P0QNZ6_9ASCO</name>
<keyword evidence="3 6" id="KW-0067">ATP-binding</keyword>
<comment type="caution">
    <text evidence="8">The sequence shown here is derived from an EMBL/GenBank/DDBJ whole genome shotgun (WGS) entry which is preliminary data.</text>
</comment>
<evidence type="ECO:0000256" key="5">
    <source>
        <dbReference type="ARBA" id="ARBA00038966"/>
    </source>
</evidence>
<dbReference type="EMBL" id="CAKXYY010000007">
    <property type="protein sequence ID" value="CAH2352739.1"/>
    <property type="molecule type" value="Genomic_DNA"/>
</dbReference>
<feature type="binding site" evidence="6">
    <location>
        <begin position="7"/>
        <end position="11"/>
    </location>
    <ligand>
        <name>ATP</name>
        <dbReference type="ChEBI" id="CHEBI:30616"/>
    </ligand>
</feature>
<dbReference type="Gene3D" id="3.40.50.10420">
    <property type="entry name" value="NagB/RpiA/CoA transferase-like"/>
    <property type="match status" value="1"/>
</dbReference>
<comment type="similarity">
    <text evidence="1 7">Belongs to the 5-formyltetrahydrofolate cyclo-ligase family.</text>
</comment>
<dbReference type="GO" id="GO:0009396">
    <property type="term" value="P:folic acid-containing compound biosynthetic process"/>
    <property type="evidence" value="ECO:0007669"/>
    <property type="project" value="TreeGrafter"/>
</dbReference>